<organism evidence="1">
    <name type="scientific">hydrothermal vent metagenome</name>
    <dbReference type="NCBI Taxonomy" id="652676"/>
    <lineage>
        <taxon>unclassified sequences</taxon>
        <taxon>metagenomes</taxon>
        <taxon>ecological metagenomes</taxon>
    </lineage>
</organism>
<sequence>MSNIYTPEYFVNQEPKFLGF</sequence>
<evidence type="ECO:0000313" key="1">
    <source>
        <dbReference type="EMBL" id="VAW31154.1"/>
    </source>
</evidence>
<protein>
    <submittedName>
        <fullName evidence="1">Uncharacterized protein</fullName>
    </submittedName>
</protein>
<dbReference type="AlphaFoldDB" id="A0A3B0VHH9"/>
<accession>A0A3B0VHH9</accession>
<name>A0A3B0VHH9_9ZZZZ</name>
<feature type="non-terminal residue" evidence="1">
    <location>
        <position position="20"/>
    </location>
</feature>
<proteinExistence type="predicted"/>
<dbReference type="EMBL" id="UOEU01000168">
    <property type="protein sequence ID" value="VAW31154.1"/>
    <property type="molecule type" value="Genomic_DNA"/>
</dbReference>
<gene>
    <name evidence="1" type="ORF">MNBD_CHLOROFLEXI01-3608</name>
</gene>
<reference evidence="1" key="1">
    <citation type="submission" date="2018-06" db="EMBL/GenBank/DDBJ databases">
        <authorList>
            <person name="Zhirakovskaya E."/>
        </authorList>
    </citation>
    <scope>NUCLEOTIDE SEQUENCE</scope>
</reference>